<dbReference type="Pfam" id="PF00561">
    <property type="entry name" value="Abhydrolase_1"/>
    <property type="match status" value="1"/>
</dbReference>
<feature type="domain" description="AB hydrolase-1" evidence="1">
    <location>
        <begin position="61"/>
        <end position="202"/>
    </location>
</feature>
<evidence type="ECO:0000313" key="5">
    <source>
        <dbReference type="Proteomes" id="UP001318760"/>
    </source>
</evidence>
<dbReference type="AlphaFoldDB" id="A0AAW3ZY92"/>
<reference evidence="2 5" key="2">
    <citation type="submission" date="2020-10" db="EMBL/GenBank/DDBJ databases">
        <title>Campylobacter californiensis sp. nov. isolated from cattle and feral swine in California.</title>
        <authorList>
            <person name="Miller W.G."/>
        </authorList>
    </citation>
    <scope>NUCLEOTIDE SEQUENCE [LARGE SCALE GENOMIC DNA]</scope>
    <source>
        <strain evidence="2 5">RM12919</strain>
    </source>
</reference>
<dbReference type="PANTHER" id="PTHR43433:SF5">
    <property type="entry name" value="AB HYDROLASE-1 DOMAIN-CONTAINING PROTEIN"/>
    <property type="match status" value="1"/>
</dbReference>
<gene>
    <name evidence="2" type="ORF">CCAL12919_06160</name>
    <name evidence="3" type="ORF">CCAL9337_07600</name>
</gene>
<name>A0AAW3ZY92_9BACT</name>
<accession>A0AAW3ZY92</accession>
<dbReference type="InterPro" id="IPR050471">
    <property type="entry name" value="AB_hydrolase"/>
</dbReference>
<organism evidence="3 4">
    <name type="scientific">Campylobacter californiensis</name>
    <dbReference type="NCBI Taxonomy" id="1032243"/>
    <lineage>
        <taxon>Bacteria</taxon>
        <taxon>Pseudomonadati</taxon>
        <taxon>Campylobacterota</taxon>
        <taxon>Epsilonproteobacteria</taxon>
        <taxon>Campylobacterales</taxon>
        <taxon>Campylobacteraceae</taxon>
        <taxon>Campylobacter</taxon>
    </lineage>
</organism>
<dbReference type="GO" id="GO:0004806">
    <property type="term" value="F:triacylglycerol lipase activity"/>
    <property type="evidence" value="ECO:0007669"/>
    <property type="project" value="TreeGrafter"/>
</dbReference>
<dbReference type="EMBL" id="JADBHS010000010">
    <property type="protein sequence ID" value="MBE2986713.1"/>
    <property type="molecule type" value="Genomic_DNA"/>
</dbReference>
<evidence type="ECO:0000259" key="1">
    <source>
        <dbReference type="Pfam" id="PF00561"/>
    </source>
</evidence>
<dbReference type="Gene3D" id="3.40.50.1820">
    <property type="entry name" value="alpha/beta hydrolase"/>
    <property type="match status" value="1"/>
</dbReference>
<protein>
    <submittedName>
        <fullName evidence="3">Alpha/beta hydrolase</fullName>
    </submittedName>
</protein>
<reference evidence="3 4" key="1">
    <citation type="submission" date="2015-08" db="EMBL/GenBank/DDBJ databases">
        <title>Comparative genomics of the Campylobacter concisus group.</title>
        <authorList>
            <person name="Yee E."/>
            <person name="Chapman M.H."/>
            <person name="Huynh S."/>
            <person name="Bono J.L."/>
            <person name="On S.L."/>
            <person name="St Leger J."/>
            <person name="Foster G."/>
            <person name="Parker C.T."/>
            <person name="Miller W.G."/>
        </authorList>
    </citation>
    <scope>NUCLEOTIDE SEQUENCE [LARGE SCALE GENOMIC DNA]</scope>
    <source>
        <strain evidence="3 4">RM9337</strain>
    </source>
</reference>
<dbReference type="RefSeq" id="WP_170016829.1">
    <property type="nucleotide sequence ID" value="NZ_CP012545.1"/>
</dbReference>
<keyword evidence="4" id="KW-1185">Reference proteome</keyword>
<dbReference type="Proteomes" id="UP000650616">
    <property type="component" value="Unassembled WGS sequence"/>
</dbReference>
<dbReference type="EMBL" id="LIWG01000010">
    <property type="protein sequence ID" value="MBE3608583.1"/>
    <property type="molecule type" value="Genomic_DNA"/>
</dbReference>
<dbReference type="Proteomes" id="UP001318760">
    <property type="component" value="Unassembled WGS sequence"/>
</dbReference>
<keyword evidence="3" id="KW-0378">Hydrolase</keyword>
<evidence type="ECO:0000313" key="4">
    <source>
        <dbReference type="Proteomes" id="UP000650616"/>
    </source>
</evidence>
<dbReference type="SUPFAM" id="SSF53474">
    <property type="entry name" value="alpha/beta-Hydrolases"/>
    <property type="match status" value="1"/>
</dbReference>
<comment type="caution">
    <text evidence="3">The sequence shown here is derived from an EMBL/GenBank/DDBJ whole genome shotgun (WGS) entry which is preliminary data.</text>
</comment>
<dbReference type="InterPro" id="IPR000073">
    <property type="entry name" value="AB_hydrolase_1"/>
</dbReference>
<dbReference type="GO" id="GO:0046503">
    <property type="term" value="P:glycerolipid catabolic process"/>
    <property type="evidence" value="ECO:0007669"/>
    <property type="project" value="TreeGrafter"/>
</dbReference>
<dbReference type="PANTHER" id="PTHR43433">
    <property type="entry name" value="HYDROLASE, ALPHA/BETA FOLD FAMILY PROTEIN"/>
    <property type="match status" value="1"/>
</dbReference>
<evidence type="ECO:0000313" key="2">
    <source>
        <dbReference type="EMBL" id="MBE2986713.1"/>
    </source>
</evidence>
<dbReference type="InterPro" id="IPR029058">
    <property type="entry name" value="AB_hydrolase_fold"/>
</dbReference>
<evidence type="ECO:0000313" key="3">
    <source>
        <dbReference type="EMBL" id="MBE3608583.1"/>
    </source>
</evidence>
<proteinExistence type="predicted"/>
<sequence length="282" mass="31248">MRKILAVLLLLTQFAFSAELRYFMQGENSPKFSMPYGDNGGKFAKSGDAKIYYEIYGKGEVVVVLHGGGLGSMYEMGGFIDELKKTYQVIAISTRAHGKSDIGQTPFSLEQRADDIMAVLKHAKVEKAVNLLGFSDGGYSAYAFGAKYPKMAKKIVTIGAGEVLATNKRFVFSLDEWRAYDAKFIAQQEALMSEPKRYAEFLKMYENMWNGAVVSKEIFSKISAHVLVINGQNDMNSHLQTAVNAYQSLPNASLAIIPDTSHPCFLENFDAVWAVVKPFLAK</sequence>